<dbReference type="Proteomes" id="UP000799092">
    <property type="component" value="Unassembled WGS sequence"/>
</dbReference>
<evidence type="ECO:0000313" key="2">
    <source>
        <dbReference type="Proteomes" id="UP000799092"/>
    </source>
</evidence>
<dbReference type="RefSeq" id="WP_153737514.1">
    <property type="nucleotide sequence ID" value="NZ_WJNG01000012.1"/>
</dbReference>
<evidence type="ECO:0000313" key="1">
    <source>
        <dbReference type="EMBL" id="MRH43890.1"/>
    </source>
</evidence>
<dbReference type="InterPro" id="IPR012347">
    <property type="entry name" value="Ferritin-like"/>
</dbReference>
<comment type="caution">
    <text evidence="1">The sequence shown here is derived from an EMBL/GenBank/DDBJ whole genome shotgun (WGS) entry which is preliminary data.</text>
</comment>
<name>A0A6A8DF87_9BACI</name>
<dbReference type="Gene3D" id="1.20.1260.10">
    <property type="match status" value="2"/>
</dbReference>
<dbReference type="EMBL" id="WJNG01000012">
    <property type="protein sequence ID" value="MRH43890.1"/>
    <property type="molecule type" value="Genomic_DNA"/>
</dbReference>
<organism evidence="1 2">
    <name type="scientific">Aquibacillus halophilus</name>
    <dbReference type="NCBI Taxonomy" id="930132"/>
    <lineage>
        <taxon>Bacteria</taxon>
        <taxon>Bacillati</taxon>
        <taxon>Bacillota</taxon>
        <taxon>Bacilli</taxon>
        <taxon>Bacillales</taxon>
        <taxon>Bacillaceae</taxon>
        <taxon>Aquibacillus</taxon>
    </lineage>
</organism>
<gene>
    <name evidence="1" type="ORF">GH741_14700</name>
</gene>
<dbReference type="AlphaFoldDB" id="A0A6A8DF87"/>
<dbReference type="InterPro" id="IPR021617">
    <property type="entry name" value="DUF3231"/>
</dbReference>
<sequence>MTIDHSTQLSSSEIAVLWGGYIENTMSRCVLTYFDSIIEDQDFKPVIEQALTISNRNVKQIKEILTTEQIPVPYGFSDSDINVQAPRLYSDTFMVRYILFMGRSGEITNAFAHGTSGREDIRALFFSHLKSSATLYDQAANVMLKKGTFVRSPYIVYPTQNEYVEKENFLAGFIGEKRPLTAMEIAHIATNVESNSVGTTLLTGFAQTAQSNEIKKYLARGFEIGKKQMEILDKVLTDDNTASPKTWDGVVEASTSSPFSDKLMMQHVVTMNSQSLGSYGQSLGGSPRRDIASHYARFIVEVGNYANDGAEIMITNGWMEKPPHTVDRQKTMKPN</sequence>
<reference evidence="1" key="1">
    <citation type="submission" date="2019-11" db="EMBL/GenBank/DDBJ databases">
        <authorList>
            <person name="Li J."/>
        </authorList>
    </citation>
    <scope>NUCLEOTIDE SEQUENCE</scope>
    <source>
        <strain evidence="1">B6B</strain>
    </source>
</reference>
<protein>
    <submittedName>
        <fullName evidence="1">DUF3231 family protein</fullName>
    </submittedName>
</protein>
<keyword evidence="2" id="KW-1185">Reference proteome</keyword>
<accession>A0A6A8DF87</accession>
<dbReference type="Pfam" id="PF11553">
    <property type="entry name" value="DUF3231"/>
    <property type="match status" value="2"/>
</dbReference>
<proteinExistence type="predicted"/>
<dbReference type="OrthoDB" id="1675670at2"/>